<feature type="compositionally biased region" description="Low complexity" evidence="1">
    <location>
        <begin position="1"/>
        <end position="15"/>
    </location>
</feature>
<keyword evidence="2" id="KW-1133">Transmembrane helix</keyword>
<gene>
    <name evidence="3" type="ORF">BCR39DRAFT_588842</name>
</gene>
<evidence type="ECO:0000256" key="1">
    <source>
        <dbReference type="SAM" id="MobiDB-lite"/>
    </source>
</evidence>
<feature type="compositionally biased region" description="Low complexity" evidence="1">
    <location>
        <begin position="100"/>
        <end position="117"/>
    </location>
</feature>
<sequence>MSFLSSFLTPSTSNSDEAPRERKKLPRVVFIVSGAAMAMTIGLTVMMVPYLRQAIRHAKTVPDSLSNRHLDLRSTRLKELSLASSRNQPATSSSPIVPHTLETPLPSSSFTSSASTLDNELHGETTMSPEMENIRSFNNNEERHLYGSVTSSLDPQPLGEASTRTSKAIEEDSKAVSALMGIQALGIATALVFGSTGLGVFIVAKLLGVDDMTEFRIRMRETLQSSMPGLVSSIHEDHSVDRHLRPGNKVTEEDQVAMDELNDWFRSLDEHGNEQTETKPS</sequence>
<keyword evidence="2" id="KW-0812">Transmembrane</keyword>
<reference evidence="3 4" key="1">
    <citation type="submission" date="2016-07" db="EMBL/GenBank/DDBJ databases">
        <title>Pervasive Adenine N6-methylation of Active Genes in Fungi.</title>
        <authorList>
            <consortium name="DOE Joint Genome Institute"/>
            <person name="Mondo S.J."/>
            <person name="Dannebaum R.O."/>
            <person name="Kuo R.C."/>
            <person name="Labutti K."/>
            <person name="Haridas S."/>
            <person name="Kuo A."/>
            <person name="Salamov A."/>
            <person name="Ahrendt S.R."/>
            <person name="Lipzen A."/>
            <person name="Sullivan W."/>
            <person name="Andreopoulos W.B."/>
            <person name="Clum A."/>
            <person name="Lindquist E."/>
            <person name="Daum C."/>
            <person name="Ramamoorthy G.K."/>
            <person name="Gryganskyi A."/>
            <person name="Culley D."/>
            <person name="Magnuson J.K."/>
            <person name="James T.Y."/>
            <person name="O'Malley M.A."/>
            <person name="Stajich J.E."/>
            <person name="Spatafora J.W."/>
            <person name="Visel A."/>
            <person name="Grigoriev I.V."/>
        </authorList>
    </citation>
    <scope>NUCLEOTIDE SEQUENCE [LARGE SCALE GENOMIC DNA]</scope>
    <source>
        <strain evidence="3 4">68-887.2</strain>
    </source>
</reference>
<evidence type="ECO:0008006" key="5">
    <source>
        <dbReference type="Google" id="ProtNLM"/>
    </source>
</evidence>
<evidence type="ECO:0000256" key="2">
    <source>
        <dbReference type="SAM" id="Phobius"/>
    </source>
</evidence>
<name>A0A1Y2B002_9TREE</name>
<feature type="region of interest" description="Disordered" evidence="1">
    <location>
        <begin position="81"/>
        <end position="118"/>
    </location>
</feature>
<feature type="compositionally biased region" description="Polar residues" evidence="1">
    <location>
        <begin position="82"/>
        <end position="95"/>
    </location>
</feature>
<comment type="caution">
    <text evidence="3">The sequence shown here is derived from an EMBL/GenBank/DDBJ whole genome shotgun (WGS) entry which is preliminary data.</text>
</comment>
<keyword evidence="2" id="KW-0472">Membrane</keyword>
<feature type="region of interest" description="Disordered" evidence="1">
    <location>
        <begin position="1"/>
        <end position="22"/>
    </location>
</feature>
<accession>A0A1Y2B002</accession>
<organism evidence="3 4">
    <name type="scientific">Naematelia encephala</name>
    <dbReference type="NCBI Taxonomy" id="71784"/>
    <lineage>
        <taxon>Eukaryota</taxon>
        <taxon>Fungi</taxon>
        <taxon>Dikarya</taxon>
        <taxon>Basidiomycota</taxon>
        <taxon>Agaricomycotina</taxon>
        <taxon>Tremellomycetes</taxon>
        <taxon>Tremellales</taxon>
        <taxon>Naemateliaceae</taxon>
        <taxon>Naematelia</taxon>
    </lineage>
</organism>
<dbReference type="Proteomes" id="UP000193986">
    <property type="component" value="Unassembled WGS sequence"/>
</dbReference>
<evidence type="ECO:0000313" key="3">
    <source>
        <dbReference type="EMBL" id="ORY28151.1"/>
    </source>
</evidence>
<proteinExistence type="predicted"/>
<feature type="transmembrane region" description="Helical" evidence="2">
    <location>
        <begin position="184"/>
        <end position="207"/>
    </location>
</feature>
<dbReference type="OrthoDB" id="5346979at2759"/>
<dbReference type="InParanoid" id="A0A1Y2B002"/>
<evidence type="ECO:0000313" key="4">
    <source>
        <dbReference type="Proteomes" id="UP000193986"/>
    </source>
</evidence>
<dbReference type="AlphaFoldDB" id="A0A1Y2B002"/>
<keyword evidence="4" id="KW-1185">Reference proteome</keyword>
<feature type="transmembrane region" description="Helical" evidence="2">
    <location>
        <begin position="25"/>
        <end position="51"/>
    </location>
</feature>
<dbReference type="EMBL" id="MCFC01000033">
    <property type="protein sequence ID" value="ORY28151.1"/>
    <property type="molecule type" value="Genomic_DNA"/>
</dbReference>
<protein>
    <recommendedName>
        <fullName evidence="5">Transmembrane protein 242</fullName>
    </recommendedName>
</protein>